<accession>A0A645GDP8</accession>
<dbReference type="AlphaFoldDB" id="A0A645GDP8"/>
<proteinExistence type="predicted"/>
<evidence type="ECO:0000313" key="1">
    <source>
        <dbReference type="EMBL" id="MPN25027.1"/>
    </source>
</evidence>
<name>A0A645GDP8_9ZZZZ</name>
<dbReference type="EMBL" id="VSSQ01074065">
    <property type="protein sequence ID" value="MPN25027.1"/>
    <property type="molecule type" value="Genomic_DNA"/>
</dbReference>
<organism evidence="1">
    <name type="scientific">bioreactor metagenome</name>
    <dbReference type="NCBI Taxonomy" id="1076179"/>
    <lineage>
        <taxon>unclassified sequences</taxon>
        <taxon>metagenomes</taxon>
        <taxon>ecological metagenomes</taxon>
    </lineage>
</organism>
<gene>
    <name evidence="1" type="ORF">SDC9_172434</name>
</gene>
<reference evidence="1" key="1">
    <citation type="submission" date="2019-08" db="EMBL/GenBank/DDBJ databases">
        <authorList>
            <person name="Kucharzyk K."/>
            <person name="Murdoch R.W."/>
            <person name="Higgins S."/>
            <person name="Loffler F."/>
        </authorList>
    </citation>
    <scope>NUCLEOTIDE SEQUENCE</scope>
</reference>
<comment type="caution">
    <text evidence="1">The sequence shown here is derived from an EMBL/GenBank/DDBJ whole genome shotgun (WGS) entry which is preliminary data.</text>
</comment>
<protein>
    <submittedName>
        <fullName evidence="1">Uncharacterized protein</fullName>
    </submittedName>
</protein>
<sequence length="148" mass="15410">MLVMSPPAANTLSPPVSTMQRTVSSDASSVKRCDSSACNSSDKALVACGRFRRSKATPPSRCSSSRGGGAVSVLIGGSRNAGRAGTLRLVAPAAGDAMIIPSVGQVLHRPFRRRSGRCARLDSTAGNPDGEWHEQSGFPCRCGARLPR</sequence>